<name>A0AAN9HXT4_CROPI</name>
<sequence length="230" mass="26197">MVNEGVPDCITWKGDLNVVYTARSGYAWLLNNNMLDLHTDSWSWIWKLKVPQKLNFFLWLVCHSAIPTNVLRFQRHCAGSDICSRCGIASETVLHCLRDCNKARVIWLKLDLEDKKWFWEDVNVTHWIQNGVRALDRVFVTMAWWIWRARCSKSIVNQSMTTAEVLHSASLMHDNIQHCFGGTLGNGNQVKWVSWTPPLTDNVVLNVDGSALGNLGLAGYGGLIRDRDGK</sequence>
<dbReference type="InterPro" id="IPR002156">
    <property type="entry name" value="RNaseH_domain"/>
</dbReference>
<keyword evidence="3" id="KW-1185">Reference proteome</keyword>
<dbReference type="GO" id="GO:0003676">
    <property type="term" value="F:nucleic acid binding"/>
    <property type="evidence" value="ECO:0007669"/>
    <property type="project" value="InterPro"/>
</dbReference>
<dbReference type="Proteomes" id="UP001372338">
    <property type="component" value="Unassembled WGS sequence"/>
</dbReference>
<proteinExistence type="predicted"/>
<dbReference type="AlphaFoldDB" id="A0AAN9HXT4"/>
<evidence type="ECO:0000259" key="1">
    <source>
        <dbReference type="PROSITE" id="PS50879"/>
    </source>
</evidence>
<protein>
    <recommendedName>
        <fullName evidence="1">RNase H type-1 domain-containing protein</fullName>
    </recommendedName>
</protein>
<feature type="domain" description="RNase H type-1" evidence="1">
    <location>
        <begin position="199"/>
        <end position="230"/>
    </location>
</feature>
<dbReference type="EMBL" id="JAYWIO010000007">
    <property type="protein sequence ID" value="KAK7251724.1"/>
    <property type="molecule type" value="Genomic_DNA"/>
</dbReference>
<gene>
    <name evidence="2" type="ORF">RIF29_35167</name>
</gene>
<evidence type="ECO:0000313" key="2">
    <source>
        <dbReference type="EMBL" id="KAK7251724.1"/>
    </source>
</evidence>
<dbReference type="GO" id="GO:0004523">
    <property type="term" value="F:RNA-DNA hybrid ribonuclease activity"/>
    <property type="evidence" value="ECO:0007669"/>
    <property type="project" value="InterPro"/>
</dbReference>
<dbReference type="Pfam" id="PF13966">
    <property type="entry name" value="zf-RVT"/>
    <property type="match status" value="1"/>
</dbReference>
<organism evidence="2 3">
    <name type="scientific">Crotalaria pallida</name>
    <name type="common">Smooth rattlebox</name>
    <name type="synonym">Crotalaria striata</name>
    <dbReference type="NCBI Taxonomy" id="3830"/>
    <lineage>
        <taxon>Eukaryota</taxon>
        <taxon>Viridiplantae</taxon>
        <taxon>Streptophyta</taxon>
        <taxon>Embryophyta</taxon>
        <taxon>Tracheophyta</taxon>
        <taxon>Spermatophyta</taxon>
        <taxon>Magnoliopsida</taxon>
        <taxon>eudicotyledons</taxon>
        <taxon>Gunneridae</taxon>
        <taxon>Pentapetalae</taxon>
        <taxon>rosids</taxon>
        <taxon>fabids</taxon>
        <taxon>Fabales</taxon>
        <taxon>Fabaceae</taxon>
        <taxon>Papilionoideae</taxon>
        <taxon>50 kb inversion clade</taxon>
        <taxon>genistoids sensu lato</taxon>
        <taxon>core genistoids</taxon>
        <taxon>Crotalarieae</taxon>
        <taxon>Crotalaria</taxon>
    </lineage>
</organism>
<comment type="caution">
    <text evidence="2">The sequence shown here is derived from an EMBL/GenBank/DDBJ whole genome shotgun (WGS) entry which is preliminary data.</text>
</comment>
<dbReference type="PROSITE" id="PS50879">
    <property type="entry name" value="RNASE_H_1"/>
    <property type="match status" value="1"/>
</dbReference>
<evidence type="ECO:0000313" key="3">
    <source>
        <dbReference type="Proteomes" id="UP001372338"/>
    </source>
</evidence>
<reference evidence="2 3" key="1">
    <citation type="submission" date="2024-01" db="EMBL/GenBank/DDBJ databases">
        <title>The genomes of 5 underutilized Papilionoideae crops provide insights into root nodulation and disease resistanc.</title>
        <authorList>
            <person name="Yuan L."/>
        </authorList>
    </citation>
    <scope>NUCLEOTIDE SEQUENCE [LARGE SCALE GENOMIC DNA]</scope>
    <source>
        <strain evidence="2">ZHUSHIDOU_FW_LH</strain>
        <tissue evidence="2">Leaf</tissue>
    </source>
</reference>
<accession>A0AAN9HXT4</accession>
<dbReference type="InterPro" id="IPR026960">
    <property type="entry name" value="RVT-Znf"/>
</dbReference>